<dbReference type="GO" id="GO:0009003">
    <property type="term" value="F:signal peptidase activity"/>
    <property type="evidence" value="ECO:0007669"/>
    <property type="project" value="UniProtKB-EC"/>
</dbReference>
<gene>
    <name evidence="9" type="primary">lepB</name>
    <name evidence="9" type="ORF">J3A84_10845</name>
</gene>
<dbReference type="EMBL" id="JAFNJU010000008">
    <property type="protein sequence ID" value="MBO1265530.1"/>
    <property type="molecule type" value="Genomic_DNA"/>
</dbReference>
<dbReference type="EC" id="3.4.21.89" evidence="4 7"/>
<dbReference type="Proteomes" id="UP000664218">
    <property type="component" value="Unassembled WGS sequence"/>
</dbReference>
<proteinExistence type="inferred from homology"/>
<dbReference type="AlphaFoldDB" id="A0A939KLC1"/>
<dbReference type="CDD" id="cd06530">
    <property type="entry name" value="S26_SPase_I"/>
    <property type="match status" value="1"/>
</dbReference>
<dbReference type="GO" id="GO:0005886">
    <property type="term" value="C:plasma membrane"/>
    <property type="evidence" value="ECO:0007669"/>
    <property type="project" value="UniProtKB-SubCell"/>
</dbReference>
<evidence type="ECO:0000313" key="9">
    <source>
        <dbReference type="EMBL" id="MBO1265530.1"/>
    </source>
</evidence>
<dbReference type="PRINTS" id="PR00727">
    <property type="entry name" value="LEADERPTASE"/>
</dbReference>
<dbReference type="InterPro" id="IPR019757">
    <property type="entry name" value="Pept_S26A_signal_pept_1_Lys-AS"/>
</dbReference>
<comment type="similarity">
    <text evidence="3 7">Belongs to the peptidase S26 family.</text>
</comment>
<dbReference type="GO" id="GO:0004252">
    <property type="term" value="F:serine-type endopeptidase activity"/>
    <property type="evidence" value="ECO:0007669"/>
    <property type="project" value="InterPro"/>
</dbReference>
<keyword evidence="10" id="KW-1185">Reference proteome</keyword>
<evidence type="ECO:0000313" key="10">
    <source>
        <dbReference type="Proteomes" id="UP000664218"/>
    </source>
</evidence>
<comment type="subcellular location">
    <subcellularLocation>
        <location evidence="2">Cell membrane</location>
        <topology evidence="2">Single-pass type II membrane protein</topology>
    </subcellularLocation>
    <subcellularLocation>
        <location evidence="7">Membrane</location>
        <topology evidence="7">Single-pass type II membrane protein</topology>
    </subcellularLocation>
</comment>
<dbReference type="PROSITE" id="PS00760">
    <property type="entry name" value="SPASE_I_2"/>
    <property type="match status" value="1"/>
</dbReference>
<dbReference type="GO" id="GO:0006465">
    <property type="term" value="P:signal peptide processing"/>
    <property type="evidence" value="ECO:0007669"/>
    <property type="project" value="InterPro"/>
</dbReference>
<dbReference type="PANTHER" id="PTHR43390:SF1">
    <property type="entry name" value="CHLOROPLAST PROCESSING PEPTIDASE"/>
    <property type="match status" value="1"/>
</dbReference>
<evidence type="ECO:0000256" key="5">
    <source>
        <dbReference type="ARBA" id="ARBA00022801"/>
    </source>
</evidence>
<dbReference type="NCBIfam" id="TIGR02227">
    <property type="entry name" value="sigpep_I_bact"/>
    <property type="match status" value="1"/>
</dbReference>
<accession>A0A939KLC1</accession>
<keyword evidence="5 7" id="KW-0378">Hydrolase</keyword>
<sequence>MRAKWMNRKLPKGNLIFLLSSLTILSLLLGFITTLSILIHLGLYVHTNIFGESMHEAVTEDSRILYIDPEFKEIRRGDIVSAEVTYQGIPVEDSGEPLIIVKRIIGLPGETIRIDGDQVYINHELLSEPYAYYSGPGEDDLLMTLGEEEYFLMGDNRLDSSDSRAWGPFHIEHIQSVALAVN</sequence>
<dbReference type="InterPro" id="IPR036286">
    <property type="entry name" value="LexA/Signal_pep-like_sf"/>
</dbReference>
<evidence type="ECO:0000256" key="6">
    <source>
        <dbReference type="PIRSR" id="PIRSR600223-1"/>
    </source>
</evidence>
<organism evidence="9 10">
    <name type="scientific">Proteiniclasticum aestuarii</name>
    <dbReference type="NCBI Taxonomy" id="2817862"/>
    <lineage>
        <taxon>Bacteria</taxon>
        <taxon>Bacillati</taxon>
        <taxon>Bacillota</taxon>
        <taxon>Clostridia</taxon>
        <taxon>Eubacteriales</taxon>
        <taxon>Clostridiaceae</taxon>
        <taxon>Proteiniclasticum</taxon>
    </lineage>
</organism>
<keyword evidence="7" id="KW-0645">Protease</keyword>
<reference evidence="9" key="1">
    <citation type="submission" date="2021-03" db="EMBL/GenBank/DDBJ databases">
        <title>Proteiniclasticum marinus sp. nov., isolated from tidal flat sediment.</title>
        <authorList>
            <person name="Namirimu T."/>
            <person name="Yang J.-A."/>
            <person name="Yang S.-H."/>
            <person name="Kim Y.-J."/>
            <person name="Kwon K.K."/>
        </authorList>
    </citation>
    <scope>NUCLEOTIDE SEQUENCE</scope>
    <source>
        <strain evidence="9">SCR006</strain>
    </source>
</reference>
<evidence type="ECO:0000256" key="7">
    <source>
        <dbReference type="RuleBase" id="RU362042"/>
    </source>
</evidence>
<comment type="catalytic activity">
    <reaction evidence="1 7">
        <text>Cleavage of hydrophobic, N-terminal signal or leader sequences from secreted and periplasmic proteins.</text>
        <dbReference type="EC" id="3.4.21.89"/>
    </reaction>
</comment>
<dbReference type="RefSeq" id="WP_207600055.1">
    <property type="nucleotide sequence ID" value="NZ_JAFNJU010000008.1"/>
</dbReference>
<feature type="domain" description="Peptidase S26" evidence="8">
    <location>
        <begin position="28"/>
        <end position="177"/>
    </location>
</feature>
<name>A0A939KLC1_9CLOT</name>
<evidence type="ECO:0000256" key="4">
    <source>
        <dbReference type="ARBA" id="ARBA00013208"/>
    </source>
</evidence>
<dbReference type="SUPFAM" id="SSF51306">
    <property type="entry name" value="LexA/Signal peptidase"/>
    <property type="match status" value="1"/>
</dbReference>
<dbReference type="Gene3D" id="2.10.109.10">
    <property type="entry name" value="Umud Fragment, subunit A"/>
    <property type="match status" value="1"/>
</dbReference>
<protein>
    <recommendedName>
        <fullName evidence="4 7">Signal peptidase I</fullName>
        <ecNumber evidence="4 7">3.4.21.89</ecNumber>
    </recommendedName>
</protein>
<dbReference type="InterPro" id="IPR019533">
    <property type="entry name" value="Peptidase_S26"/>
</dbReference>
<evidence type="ECO:0000256" key="2">
    <source>
        <dbReference type="ARBA" id="ARBA00004401"/>
    </source>
</evidence>
<feature type="active site" evidence="6">
    <location>
        <position position="102"/>
    </location>
</feature>
<evidence type="ECO:0000259" key="8">
    <source>
        <dbReference type="Pfam" id="PF10502"/>
    </source>
</evidence>
<evidence type="ECO:0000256" key="3">
    <source>
        <dbReference type="ARBA" id="ARBA00009370"/>
    </source>
</evidence>
<feature type="active site" evidence="6">
    <location>
        <position position="53"/>
    </location>
</feature>
<dbReference type="Pfam" id="PF10502">
    <property type="entry name" value="Peptidase_S26"/>
    <property type="match status" value="1"/>
</dbReference>
<evidence type="ECO:0000256" key="1">
    <source>
        <dbReference type="ARBA" id="ARBA00000677"/>
    </source>
</evidence>
<comment type="caution">
    <text evidence="9">The sequence shown here is derived from an EMBL/GenBank/DDBJ whole genome shotgun (WGS) entry which is preliminary data.</text>
</comment>
<dbReference type="InterPro" id="IPR000223">
    <property type="entry name" value="Pept_S26A_signal_pept_1"/>
</dbReference>
<dbReference type="PANTHER" id="PTHR43390">
    <property type="entry name" value="SIGNAL PEPTIDASE I"/>
    <property type="match status" value="1"/>
</dbReference>